<evidence type="ECO:0000313" key="1">
    <source>
        <dbReference type="EMBL" id="ALE08581.1"/>
    </source>
</evidence>
<reference evidence="1 2" key="1">
    <citation type="submission" date="2014-12" db="EMBL/GenBank/DDBJ databases">
        <title>Complete genome sequence of Bifidobacterium longum subsp. infantis BT1.</title>
        <authorList>
            <person name="Kim J.F."/>
            <person name="Kwak M.-J."/>
        </authorList>
    </citation>
    <scope>NUCLEOTIDE SEQUENCE [LARGE SCALE GENOMIC DNA]</scope>
    <source>
        <strain evidence="1 2">BT1</strain>
    </source>
</reference>
<keyword evidence="1" id="KW-0378">Hydrolase</keyword>
<proteinExistence type="predicted"/>
<accession>A0A0M3T5P6</accession>
<dbReference type="SUPFAM" id="SSF51445">
    <property type="entry name" value="(Trans)glycosidases"/>
    <property type="match status" value="1"/>
</dbReference>
<dbReference type="PATRIC" id="fig|1682.24.peg.501"/>
<dbReference type="GO" id="GO:0016787">
    <property type="term" value="F:hydrolase activity"/>
    <property type="evidence" value="ECO:0007669"/>
    <property type="project" value="UniProtKB-KW"/>
</dbReference>
<dbReference type="AlphaFoldDB" id="A0A0M3T5P6"/>
<name>A0A0M3T5P6_BIFLI</name>
<evidence type="ECO:0000313" key="2">
    <source>
        <dbReference type="Proteomes" id="UP000067206"/>
    </source>
</evidence>
<dbReference type="Proteomes" id="UP000067206">
    <property type="component" value="Chromosome"/>
</dbReference>
<dbReference type="Gene3D" id="3.20.20.80">
    <property type="entry name" value="Glycosidases"/>
    <property type="match status" value="1"/>
</dbReference>
<protein>
    <submittedName>
        <fullName evidence="1">Glycosyl hydrolase</fullName>
    </submittedName>
</protein>
<dbReference type="InterPro" id="IPR017853">
    <property type="entry name" value="GH"/>
</dbReference>
<dbReference type="EMBL" id="CP010411">
    <property type="protein sequence ID" value="ALE08581.1"/>
    <property type="molecule type" value="Genomic_DNA"/>
</dbReference>
<gene>
    <name evidence="1" type="ORF">RY67_518</name>
</gene>
<sequence>MMRMRFGVNYTPSHGWFHFWLDPDWPSVEEDMRRIRNLGMDHVRVFPVWPYLQPNRTWINRKAIADVRRMVHIAGEQGMDAYVDVFQGHLSSFDFLPSWLVTWHRGNMFEDADAVKAEKTLVAELYGELAQEPAFRGLTLGNELNQFSDRPHPAKMATSSRRIDAWLADLLAVVDRRKHVALHSENDGVWYLDHHPFTPVQAANLGDMTTIHSWVFNGTAQGYGAMSEECTAHALYLAELSRAFARNPGRPVWLQEVGAPQNVLEAEQTPAFCRDTIAKAAQCPNLWGVTWWCSHDVDSRMSDFPPFEHALGLFDEHGNVKPIGRAFAEMAEEYRDKPAAGDNDAAVVIEVDENGNPLNRGACGPGGSIFERWMRLRAEGARPTLVTSATARDGEALRRLGVTRLETDDEPHGAKYYTAVSDSSFAEPDAR</sequence>
<organism evidence="1 2">
    <name type="scientific">Bifidobacterium longum subsp. infantis</name>
    <dbReference type="NCBI Taxonomy" id="1682"/>
    <lineage>
        <taxon>Bacteria</taxon>
        <taxon>Bacillati</taxon>
        <taxon>Actinomycetota</taxon>
        <taxon>Actinomycetes</taxon>
        <taxon>Bifidobacteriales</taxon>
        <taxon>Bifidobacteriaceae</taxon>
        <taxon>Bifidobacterium</taxon>
    </lineage>
</organism>